<dbReference type="Gene3D" id="1.10.10.60">
    <property type="entry name" value="Homeodomain-like"/>
    <property type="match status" value="2"/>
</dbReference>
<dbReference type="GO" id="GO:0003700">
    <property type="term" value="F:DNA-binding transcription factor activity"/>
    <property type="evidence" value="ECO:0007669"/>
    <property type="project" value="InterPro"/>
</dbReference>
<keyword evidence="3" id="KW-0804">Transcription</keyword>
<organism evidence="5 6">
    <name type="scientific">Reichenbachiella faecimaris</name>
    <dbReference type="NCBI Taxonomy" id="692418"/>
    <lineage>
        <taxon>Bacteria</taxon>
        <taxon>Pseudomonadati</taxon>
        <taxon>Bacteroidota</taxon>
        <taxon>Cytophagia</taxon>
        <taxon>Cytophagales</taxon>
        <taxon>Reichenbachiellaceae</taxon>
        <taxon>Reichenbachiella</taxon>
    </lineage>
</organism>
<name>A0A1W2GCM7_REIFA</name>
<evidence type="ECO:0000259" key="4">
    <source>
        <dbReference type="PROSITE" id="PS01124"/>
    </source>
</evidence>
<dbReference type="InterPro" id="IPR014710">
    <property type="entry name" value="RmlC-like_jellyroll"/>
</dbReference>
<evidence type="ECO:0000256" key="3">
    <source>
        <dbReference type="ARBA" id="ARBA00023163"/>
    </source>
</evidence>
<dbReference type="OrthoDB" id="792101at2"/>
<reference evidence="5 6" key="1">
    <citation type="submission" date="2017-04" db="EMBL/GenBank/DDBJ databases">
        <authorList>
            <person name="Afonso C.L."/>
            <person name="Miller P.J."/>
            <person name="Scott M.A."/>
            <person name="Spackman E."/>
            <person name="Goraichik I."/>
            <person name="Dimitrov K.M."/>
            <person name="Suarez D.L."/>
            <person name="Swayne D.E."/>
        </authorList>
    </citation>
    <scope>NUCLEOTIDE SEQUENCE [LARGE SCALE GENOMIC DNA]</scope>
    <source>
        <strain evidence="5 6">DSM 26133</strain>
    </source>
</reference>
<dbReference type="PROSITE" id="PS00041">
    <property type="entry name" value="HTH_ARAC_FAMILY_1"/>
    <property type="match status" value="1"/>
</dbReference>
<dbReference type="InterPro" id="IPR018062">
    <property type="entry name" value="HTH_AraC-typ_CS"/>
</dbReference>
<dbReference type="InterPro" id="IPR018060">
    <property type="entry name" value="HTH_AraC"/>
</dbReference>
<dbReference type="Pfam" id="PF12833">
    <property type="entry name" value="HTH_18"/>
    <property type="match status" value="1"/>
</dbReference>
<dbReference type="InterPro" id="IPR009057">
    <property type="entry name" value="Homeodomain-like_sf"/>
</dbReference>
<keyword evidence="2 5" id="KW-0238">DNA-binding</keyword>
<dbReference type="Gene3D" id="2.60.120.10">
    <property type="entry name" value="Jelly Rolls"/>
    <property type="match status" value="1"/>
</dbReference>
<accession>A0A1W2GCM7</accession>
<dbReference type="SUPFAM" id="SSF51182">
    <property type="entry name" value="RmlC-like cupins"/>
    <property type="match status" value="1"/>
</dbReference>
<dbReference type="GO" id="GO:0043565">
    <property type="term" value="F:sequence-specific DNA binding"/>
    <property type="evidence" value="ECO:0007669"/>
    <property type="project" value="InterPro"/>
</dbReference>
<evidence type="ECO:0000313" key="6">
    <source>
        <dbReference type="Proteomes" id="UP000192472"/>
    </source>
</evidence>
<gene>
    <name evidence="5" type="ORF">SAMN04488029_1996</name>
</gene>
<evidence type="ECO:0000313" key="5">
    <source>
        <dbReference type="EMBL" id="SMD34420.1"/>
    </source>
</evidence>
<feature type="domain" description="HTH araC/xylS-type" evidence="4">
    <location>
        <begin position="187"/>
        <end position="285"/>
    </location>
</feature>
<dbReference type="PROSITE" id="PS01124">
    <property type="entry name" value="HTH_ARAC_FAMILY_2"/>
    <property type="match status" value="1"/>
</dbReference>
<dbReference type="SMART" id="SM00342">
    <property type="entry name" value="HTH_ARAC"/>
    <property type="match status" value="1"/>
</dbReference>
<sequence>MKVLPFKIPKTDDSSFRVQVDIMPQFYDILHQHPESQITLIVKGHGTVIQGDYIGNFSEGDVFIFGANVPHVLKSDPSYYDEDSTEMCHAICVFFDSESFGKDFFELPEMRSVNDFMRKSVRGLRLNGDAKRRVSKIIIEIEEHDGITKIISLLNIFNLLSQTDEHQWLSKEPHNLNVDESEGKRLNDIFQFTMREYHRPITLDEVAEVANMTPSAFCRYFKQRTRKTYVSFLNELRVAHACKLLLNKEINVTEVCYRSGFVNLSNFNRKFKSLTNHTPSQYQKVHFQEQLL</sequence>
<dbReference type="EMBL" id="FWYF01000002">
    <property type="protein sequence ID" value="SMD34420.1"/>
    <property type="molecule type" value="Genomic_DNA"/>
</dbReference>
<dbReference type="AlphaFoldDB" id="A0A1W2GCM7"/>
<dbReference type="RefSeq" id="WP_084372676.1">
    <property type="nucleotide sequence ID" value="NZ_FWYF01000002.1"/>
</dbReference>
<keyword evidence="1" id="KW-0805">Transcription regulation</keyword>
<dbReference type="PANTHER" id="PTHR43280:SF27">
    <property type="entry name" value="TRANSCRIPTIONAL REGULATOR MTLR"/>
    <property type="match status" value="1"/>
</dbReference>
<dbReference type="PANTHER" id="PTHR43280">
    <property type="entry name" value="ARAC-FAMILY TRANSCRIPTIONAL REGULATOR"/>
    <property type="match status" value="1"/>
</dbReference>
<protein>
    <submittedName>
        <fullName evidence="5">AraC-type DNA-binding protein</fullName>
    </submittedName>
</protein>
<dbReference type="STRING" id="692418.SAMN04488029_1996"/>
<dbReference type="Proteomes" id="UP000192472">
    <property type="component" value="Unassembled WGS sequence"/>
</dbReference>
<dbReference type="SUPFAM" id="SSF46689">
    <property type="entry name" value="Homeodomain-like"/>
    <property type="match status" value="2"/>
</dbReference>
<dbReference type="InterPro" id="IPR011051">
    <property type="entry name" value="RmlC_Cupin_sf"/>
</dbReference>
<evidence type="ECO:0000256" key="1">
    <source>
        <dbReference type="ARBA" id="ARBA00023015"/>
    </source>
</evidence>
<evidence type="ECO:0000256" key="2">
    <source>
        <dbReference type="ARBA" id="ARBA00023125"/>
    </source>
</evidence>
<proteinExistence type="predicted"/>
<keyword evidence="6" id="KW-1185">Reference proteome</keyword>